<dbReference type="Proteomes" id="UP000649617">
    <property type="component" value="Unassembled WGS sequence"/>
</dbReference>
<organism evidence="3 4">
    <name type="scientific">Symbiodinium pilosum</name>
    <name type="common">Dinoflagellate</name>
    <dbReference type="NCBI Taxonomy" id="2952"/>
    <lineage>
        <taxon>Eukaryota</taxon>
        <taxon>Sar</taxon>
        <taxon>Alveolata</taxon>
        <taxon>Dinophyceae</taxon>
        <taxon>Suessiales</taxon>
        <taxon>Symbiodiniaceae</taxon>
        <taxon>Symbiodinium</taxon>
    </lineage>
</organism>
<name>A0A812VMT1_SYMPI</name>
<feature type="non-terminal residue" evidence="3">
    <location>
        <position position="1"/>
    </location>
</feature>
<protein>
    <submittedName>
        <fullName evidence="3">YlyB protein</fullName>
    </submittedName>
</protein>
<dbReference type="Gene3D" id="3.30.2350.10">
    <property type="entry name" value="Pseudouridine synthase"/>
    <property type="match status" value="1"/>
</dbReference>
<evidence type="ECO:0000259" key="2">
    <source>
        <dbReference type="Pfam" id="PF00849"/>
    </source>
</evidence>
<evidence type="ECO:0000256" key="1">
    <source>
        <dbReference type="ARBA" id="ARBA00010876"/>
    </source>
</evidence>
<dbReference type="InterPro" id="IPR006145">
    <property type="entry name" value="PsdUridine_synth_RsuA/RluA"/>
</dbReference>
<dbReference type="GO" id="GO:0000455">
    <property type="term" value="P:enzyme-directed rRNA pseudouridine synthesis"/>
    <property type="evidence" value="ECO:0007669"/>
    <property type="project" value="TreeGrafter"/>
</dbReference>
<dbReference type="PANTHER" id="PTHR21600:SF87">
    <property type="entry name" value="RNA PSEUDOURIDYLATE SYNTHASE DOMAIN-CONTAINING PROTEIN 1"/>
    <property type="match status" value="1"/>
</dbReference>
<dbReference type="PANTHER" id="PTHR21600">
    <property type="entry name" value="MITOCHONDRIAL RNA PSEUDOURIDINE SYNTHASE"/>
    <property type="match status" value="1"/>
</dbReference>
<dbReference type="OrthoDB" id="428753at2759"/>
<dbReference type="InterPro" id="IPR020103">
    <property type="entry name" value="PsdUridine_synth_cat_dom_sf"/>
</dbReference>
<dbReference type="InterPro" id="IPR050188">
    <property type="entry name" value="RluA_PseudoU_synthase"/>
</dbReference>
<comment type="similarity">
    <text evidence="1">Belongs to the pseudouridine synthase RluA family.</text>
</comment>
<dbReference type="SUPFAM" id="SSF55120">
    <property type="entry name" value="Pseudouridine synthase"/>
    <property type="match status" value="1"/>
</dbReference>
<dbReference type="Pfam" id="PF00849">
    <property type="entry name" value="PseudoU_synth_2"/>
    <property type="match status" value="1"/>
</dbReference>
<reference evidence="3" key="1">
    <citation type="submission" date="2021-02" db="EMBL/GenBank/DDBJ databases">
        <authorList>
            <person name="Dougan E. K."/>
            <person name="Rhodes N."/>
            <person name="Thang M."/>
            <person name="Chan C."/>
        </authorList>
    </citation>
    <scope>NUCLEOTIDE SEQUENCE</scope>
</reference>
<evidence type="ECO:0000313" key="3">
    <source>
        <dbReference type="EMBL" id="CAE7648118.1"/>
    </source>
</evidence>
<feature type="non-terminal residue" evidence="3">
    <location>
        <position position="182"/>
    </location>
</feature>
<keyword evidence="4" id="KW-1185">Reference proteome</keyword>
<dbReference type="AlphaFoldDB" id="A0A812VMT1"/>
<accession>A0A812VMT1</accession>
<sequence>VQLRAGEIIRDYTILCHGWLAQSHRRVDAHLTWQGDEPTRSGGVGKPARTEFKVLAHAVSSFGAATLAVVRIATGRRHQIRSHCSFIGHAVVRDEKYTALQTQELDFSFCDSTFLHRHCLMFNDLAGQEYDVVDPLPAELLAALRTAACKDSSSAAALSSTLCGDLKNWEMSAQLPMSTSCS</sequence>
<gene>
    <name evidence="3" type="primary">ylyB</name>
    <name evidence="3" type="ORF">SPIL2461_LOCUS17254</name>
</gene>
<dbReference type="GO" id="GO:0009982">
    <property type="term" value="F:pseudouridine synthase activity"/>
    <property type="evidence" value="ECO:0007669"/>
    <property type="project" value="InterPro"/>
</dbReference>
<dbReference type="EMBL" id="CAJNIZ010043053">
    <property type="protein sequence ID" value="CAE7648118.1"/>
    <property type="molecule type" value="Genomic_DNA"/>
</dbReference>
<proteinExistence type="inferred from homology"/>
<feature type="domain" description="Pseudouridine synthase RsuA/RluA-like" evidence="2">
    <location>
        <begin position="10"/>
        <end position="85"/>
    </location>
</feature>
<dbReference type="GO" id="GO:0003723">
    <property type="term" value="F:RNA binding"/>
    <property type="evidence" value="ECO:0007669"/>
    <property type="project" value="InterPro"/>
</dbReference>
<comment type="caution">
    <text evidence="3">The sequence shown here is derived from an EMBL/GenBank/DDBJ whole genome shotgun (WGS) entry which is preliminary data.</text>
</comment>
<evidence type="ECO:0000313" key="4">
    <source>
        <dbReference type="Proteomes" id="UP000649617"/>
    </source>
</evidence>